<dbReference type="PANTHER" id="PTHR47723">
    <property type="entry name" value="OS05G0353850 PROTEIN"/>
    <property type="match status" value="1"/>
</dbReference>
<dbReference type="AlphaFoldDB" id="A0AAP0JH05"/>
<evidence type="ECO:0000313" key="3">
    <source>
        <dbReference type="Proteomes" id="UP001419268"/>
    </source>
</evidence>
<evidence type="ECO:0000259" key="1">
    <source>
        <dbReference type="Pfam" id="PF13456"/>
    </source>
</evidence>
<dbReference type="InterPro" id="IPR002156">
    <property type="entry name" value="RNaseH_domain"/>
</dbReference>
<keyword evidence="3" id="KW-1185">Reference proteome</keyword>
<dbReference type="EMBL" id="JBBNAG010000005">
    <property type="protein sequence ID" value="KAK9132993.1"/>
    <property type="molecule type" value="Genomic_DNA"/>
</dbReference>
<reference evidence="2 3" key="1">
    <citation type="submission" date="2024-01" db="EMBL/GenBank/DDBJ databases">
        <title>Genome assemblies of Stephania.</title>
        <authorList>
            <person name="Yang L."/>
        </authorList>
    </citation>
    <scope>NUCLEOTIDE SEQUENCE [LARGE SCALE GENOMIC DNA]</scope>
    <source>
        <strain evidence="2">JXDWG</strain>
        <tissue evidence="2">Leaf</tissue>
    </source>
</reference>
<name>A0AAP0JH05_9MAGN</name>
<dbReference type="InterPro" id="IPR044730">
    <property type="entry name" value="RNase_H-like_dom_plant"/>
</dbReference>
<dbReference type="Proteomes" id="UP001419268">
    <property type="component" value="Unassembled WGS sequence"/>
</dbReference>
<protein>
    <recommendedName>
        <fullName evidence="1">RNase H type-1 domain-containing protein</fullName>
    </recommendedName>
</protein>
<dbReference type="GO" id="GO:0004523">
    <property type="term" value="F:RNA-DNA hybrid ribonuclease activity"/>
    <property type="evidence" value="ECO:0007669"/>
    <property type="project" value="InterPro"/>
</dbReference>
<evidence type="ECO:0000313" key="2">
    <source>
        <dbReference type="EMBL" id="KAK9132993.1"/>
    </source>
</evidence>
<dbReference type="InterPro" id="IPR053151">
    <property type="entry name" value="RNase_H-like"/>
</dbReference>
<gene>
    <name evidence="2" type="ORF">Scep_012521</name>
</gene>
<dbReference type="CDD" id="cd06222">
    <property type="entry name" value="RNase_H_like"/>
    <property type="match status" value="1"/>
</dbReference>
<dbReference type="InterPro" id="IPR012337">
    <property type="entry name" value="RNaseH-like_sf"/>
</dbReference>
<dbReference type="InterPro" id="IPR036397">
    <property type="entry name" value="RNaseH_sf"/>
</dbReference>
<feature type="domain" description="RNase H type-1" evidence="1">
    <location>
        <begin position="68"/>
        <end position="178"/>
    </location>
</feature>
<dbReference type="SUPFAM" id="SSF53098">
    <property type="entry name" value="Ribonuclease H-like"/>
    <property type="match status" value="1"/>
</dbReference>
<dbReference type="Pfam" id="PF13456">
    <property type="entry name" value="RVT_3"/>
    <property type="match status" value="1"/>
</dbReference>
<comment type="caution">
    <text evidence="2">The sequence shown here is derived from an EMBL/GenBank/DDBJ whole genome shotgun (WGS) entry which is preliminary data.</text>
</comment>
<proteinExistence type="predicted"/>
<dbReference type="PANTHER" id="PTHR47723:SF19">
    <property type="entry name" value="POLYNUCLEOTIDYL TRANSFERASE, RIBONUCLEASE H-LIKE SUPERFAMILY PROTEIN"/>
    <property type="match status" value="1"/>
</dbReference>
<sequence>MDVETTLHVLRDCQVAKKTWLGLIPLNDQQEFFSQDLQKCSKQFKNGEKPTQREQVEAARSRVDKIICDGAAEQEGLQDGAGGLFRDNKGRFLMGYNTYAGRCLPLVAELWGMRLGLQIAEERNITKLMIETDSEEAMELVARPVTSARCDLWVWEIRQLLSRRGEAQLSTTLRQNNATTLVHSCLPKKA</sequence>
<organism evidence="2 3">
    <name type="scientific">Stephania cephalantha</name>
    <dbReference type="NCBI Taxonomy" id="152367"/>
    <lineage>
        <taxon>Eukaryota</taxon>
        <taxon>Viridiplantae</taxon>
        <taxon>Streptophyta</taxon>
        <taxon>Embryophyta</taxon>
        <taxon>Tracheophyta</taxon>
        <taxon>Spermatophyta</taxon>
        <taxon>Magnoliopsida</taxon>
        <taxon>Ranunculales</taxon>
        <taxon>Menispermaceae</taxon>
        <taxon>Menispermoideae</taxon>
        <taxon>Cissampelideae</taxon>
        <taxon>Stephania</taxon>
    </lineage>
</organism>
<dbReference type="GO" id="GO:0003676">
    <property type="term" value="F:nucleic acid binding"/>
    <property type="evidence" value="ECO:0007669"/>
    <property type="project" value="InterPro"/>
</dbReference>
<dbReference type="Gene3D" id="3.30.420.10">
    <property type="entry name" value="Ribonuclease H-like superfamily/Ribonuclease H"/>
    <property type="match status" value="1"/>
</dbReference>
<accession>A0AAP0JH05</accession>